<gene>
    <name evidence="7" type="ORF">Fomme_000006</name>
</gene>
<keyword evidence="3 7" id="KW-0689">Ribosomal protein</keyword>
<keyword evidence="5" id="KW-0687">Ribonucleoprotein</keyword>
<dbReference type="GO" id="GO:0003735">
    <property type="term" value="F:structural constituent of ribosome"/>
    <property type="evidence" value="ECO:0007669"/>
    <property type="project" value="InterPro"/>
</dbReference>
<evidence type="ECO:0000256" key="1">
    <source>
        <dbReference type="ARBA" id="ARBA00004173"/>
    </source>
</evidence>
<comment type="similarity">
    <text evidence="2">Belongs to the universal ribosomal protein uS3 family.</text>
</comment>
<evidence type="ECO:0000256" key="2">
    <source>
        <dbReference type="ARBA" id="ARBA00010761"/>
    </source>
</evidence>
<evidence type="ECO:0000256" key="4">
    <source>
        <dbReference type="ARBA" id="ARBA00023128"/>
    </source>
</evidence>
<evidence type="ECO:0000256" key="3">
    <source>
        <dbReference type="ARBA" id="ARBA00022980"/>
    </source>
</evidence>
<evidence type="ECO:0000313" key="7">
    <source>
        <dbReference type="EMBL" id="QEG57040.1"/>
    </source>
</evidence>
<reference evidence="7" key="1">
    <citation type="submission" date="2019-03" db="EMBL/GenBank/DDBJ databases">
        <title>Evidence of extensive intraspecific noncoding reshuffling in a 169kb mitochondrial genome of basidiomycete fungus.</title>
        <authorList>
            <person name="Lee H.-H."/>
            <person name="Ke H.-M."/>
            <person name="Lin C.-Y.I."/>
            <person name="Lee T.J."/>
            <person name="Chung C.-L."/>
            <person name="Tsai I.J."/>
        </authorList>
    </citation>
    <scope>NUCLEOTIDE SEQUENCE</scope>
    <source>
        <strain evidence="7">MF3/22</strain>
    </source>
</reference>
<evidence type="ECO:0000256" key="5">
    <source>
        <dbReference type="ARBA" id="ARBA00023274"/>
    </source>
</evidence>
<dbReference type="GO" id="GO:0006412">
    <property type="term" value="P:translation"/>
    <property type="evidence" value="ECO:0007669"/>
    <property type="project" value="InterPro"/>
</dbReference>
<keyword evidence="4 7" id="KW-0496">Mitochondrion</keyword>
<name>A0A5B9RD38_9AGAM</name>
<organism evidence="7">
    <name type="scientific">Fomitiporia mediterranea</name>
    <dbReference type="NCBI Taxonomy" id="208960"/>
    <lineage>
        <taxon>Eukaryota</taxon>
        <taxon>Fungi</taxon>
        <taxon>Dikarya</taxon>
        <taxon>Basidiomycota</taxon>
        <taxon>Agaricomycotina</taxon>
        <taxon>Agaricomycetes</taxon>
        <taxon>Hymenochaetales</taxon>
        <taxon>Hymenochaetaceae</taxon>
        <taxon>Fomitiporia</taxon>
    </lineage>
</organism>
<geneLocation type="mitochondrion" evidence="7"/>
<dbReference type="GO" id="GO:0005739">
    <property type="term" value="C:mitochondrion"/>
    <property type="evidence" value="ECO:0007669"/>
    <property type="project" value="UniProtKB-SubCell"/>
</dbReference>
<dbReference type="InterPro" id="IPR007980">
    <property type="entry name" value="Ribosomal_uS3m_fun"/>
</dbReference>
<accession>A0A5B9RD38</accession>
<protein>
    <recommendedName>
        <fullName evidence="6">Small ribosomal subunit protein uS3m</fullName>
    </recommendedName>
</protein>
<dbReference type="GO" id="GO:0005840">
    <property type="term" value="C:ribosome"/>
    <property type="evidence" value="ECO:0007669"/>
    <property type="project" value="UniProtKB-KW"/>
</dbReference>
<dbReference type="AlphaFoldDB" id="A0A5B9RD38"/>
<comment type="subcellular location">
    <subcellularLocation>
        <location evidence="1">Mitochondrion</location>
    </subcellularLocation>
</comment>
<sequence length="499" mass="57361">MIENINNKVNKQPKSIINKEKLISSVYEYKAGKAQNLLVKIENLKLKASELNLSSIGSIQITNYIKNNKGNNIKLINNKLQSVIKPSNLQDLNLTYSDLMLDTELDSSVSNLPQSNSTVSTFSNKNYLDLDRVKLHNKNILKGDTSGFFLSLNNQQNKFNRLSNVLQYLKKGEIKKQIISSENAILDSTLKNKKVSAYNIRHYLNLLTKFEFKLSSNLYNIYKFKKSNKYLFAMKKATDLINLAFLVKGCLISKPIFNIVYSPNNIQKIINDYNILDFNKTYSNKPKIIIHLFYYIKTKGLNNTNKSNVTTLFESSNINNKEISKFKEQEKNNILTIIFKDKVLNLCDYLSKIFNAEVEFDLVRLYQPYQNSDILVQYFNSQSYNTKFINLVSNLFSQINIFKKSKINNPYLEGQISNNSINTTLTNESIAYPSGVSGVNIKLAGRPVNENIIPRLTVKRAQRGNFNRLNAKMIEKSMFTDRSRKGAFNFTISLSHVFR</sequence>
<evidence type="ECO:0000256" key="6">
    <source>
        <dbReference type="ARBA" id="ARBA00035157"/>
    </source>
</evidence>
<proteinExistence type="inferred from homology"/>
<dbReference type="Pfam" id="PF05316">
    <property type="entry name" value="VAR1"/>
    <property type="match status" value="1"/>
</dbReference>
<dbReference type="EMBL" id="MK623258">
    <property type="protein sequence ID" value="QEG57040.1"/>
    <property type="molecule type" value="Genomic_DNA"/>
</dbReference>
<dbReference type="GO" id="GO:1990904">
    <property type="term" value="C:ribonucleoprotein complex"/>
    <property type="evidence" value="ECO:0007669"/>
    <property type="project" value="UniProtKB-KW"/>
</dbReference>